<dbReference type="GO" id="GO:0106435">
    <property type="term" value="F:carboxylesterase activity"/>
    <property type="evidence" value="ECO:0007669"/>
    <property type="project" value="UniProtKB-EC"/>
</dbReference>
<dbReference type="InterPro" id="IPR029058">
    <property type="entry name" value="AB_hydrolase_fold"/>
</dbReference>
<dbReference type="AlphaFoldDB" id="A0A1E3A3I2"/>
<sequence>MMRYKIDIPVKEQPVTLISGITFAQVPYWFPFYNYKDLKMDILAPSGSSGQGKRPLFVWICGGGFATMERSAYIPWLTYFAKRGYIAASVEYRLSNSAHFPAQIEDVKKAIRFLRAHADEYGIDPDRVAVGGESAGGNLASMVGVTNDIAAFDVGEYPEQSSHVSAVINYYGPAVLVKEPGKRSMDGIPLPDTAGYSRTIQLLGFDPEAEPERAAKTAAQYYINENTVPFFLAHGTGDTLVDISGSDEFYQILSQNHVRVEYYRIQGAAHMGMEFYQDEMSQRVLEFLNKTL</sequence>
<dbReference type="InterPro" id="IPR049492">
    <property type="entry name" value="BD-FAE-like_dom"/>
</dbReference>
<keyword evidence="1 3" id="KW-0378">Hydrolase</keyword>
<dbReference type="InterPro" id="IPR050300">
    <property type="entry name" value="GDXG_lipolytic_enzyme"/>
</dbReference>
<protein>
    <submittedName>
        <fullName evidence="3">Carboxylesterase NlhH</fullName>
        <ecNumber evidence="3">3.1.1.1</ecNumber>
    </submittedName>
</protein>
<evidence type="ECO:0000313" key="4">
    <source>
        <dbReference type="Proteomes" id="UP000094067"/>
    </source>
</evidence>
<organism evidence="3 4">
    <name type="scientific">Eisenbergiella tayi</name>
    <dbReference type="NCBI Taxonomy" id="1432052"/>
    <lineage>
        <taxon>Bacteria</taxon>
        <taxon>Bacillati</taxon>
        <taxon>Bacillota</taxon>
        <taxon>Clostridia</taxon>
        <taxon>Lachnospirales</taxon>
        <taxon>Lachnospiraceae</taxon>
        <taxon>Eisenbergiella</taxon>
    </lineage>
</organism>
<evidence type="ECO:0000313" key="3">
    <source>
        <dbReference type="EMBL" id="ODM03314.1"/>
    </source>
</evidence>
<dbReference type="RefSeq" id="WP_081331326.1">
    <property type="nucleotide sequence ID" value="NZ_MCGH01000003.1"/>
</dbReference>
<feature type="domain" description="BD-FAE-like" evidence="2">
    <location>
        <begin position="40"/>
        <end position="252"/>
    </location>
</feature>
<dbReference type="Proteomes" id="UP000094067">
    <property type="component" value="Unassembled WGS sequence"/>
</dbReference>
<dbReference type="Pfam" id="PF20434">
    <property type="entry name" value="BD-FAE"/>
    <property type="match status" value="1"/>
</dbReference>
<name>A0A1E3A3I2_9FIRM</name>
<dbReference type="EC" id="3.1.1.1" evidence="3"/>
<proteinExistence type="predicted"/>
<dbReference type="PANTHER" id="PTHR48081">
    <property type="entry name" value="AB HYDROLASE SUPERFAMILY PROTEIN C4A8.06C"/>
    <property type="match status" value="1"/>
</dbReference>
<dbReference type="EMBL" id="MCGH01000003">
    <property type="protein sequence ID" value="ODM03314.1"/>
    <property type="molecule type" value="Genomic_DNA"/>
</dbReference>
<evidence type="ECO:0000259" key="2">
    <source>
        <dbReference type="Pfam" id="PF20434"/>
    </source>
</evidence>
<accession>A0A1E3A3I2</accession>
<dbReference type="PANTHER" id="PTHR48081:SF13">
    <property type="entry name" value="ALPHA_BETA HYDROLASE"/>
    <property type="match status" value="1"/>
</dbReference>
<dbReference type="Gene3D" id="3.40.50.1820">
    <property type="entry name" value="alpha/beta hydrolase"/>
    <property type="match status" value="1"/>
</dbReference>
<dbReference type="SUPFAM" id="SSF53474">
    <property type="entry name" value="alpha/beta-Hydrolases"/>
    <property type="match status" value="1"/>
</dbReference>
<comment type="caution">
    <text evidence="3">The sequence shown here is derived from an EMBL/GenBank/DDBJ whole genome shotgun (WGS) entry which is preliminary data.</text>
</comment>
<gene>
    <name evidence="3" type="primary">nlhH_6</name>
    <name evidence="3" type="ORF">BEI61_04109</name>
</gene>
<reference evidence="3 4" key="1">
    <citation type="submission" date="2016-07" db="EMBL/GenBank/DDBJ databases">
        <title>Characterization of isolates of Eisenbergiella tayi derived from blood cultures, using whole genome sequencing.</title>
        <authorList>
            <person name="Burdz T."/>
            <person name="Wiebe D."/>
            <person name="Huynh C."/>
            <person name="Bernard K."/>
        </authorList>
    </citation>
    <scope>NUCLEOTIDE SEQUENCE [LARGE SCALE GENOMIC DNA]</scope>
    <source>
        <strain evidence="3 4">NML 110608</strain>
    </source>
</reference>
<evidence type="ECO:0000256" key="1">
    <source>
        <dbReference type="ARBA" id="ARBA00022801"/>
    </source>
</evidence>